<dbReference type="AlphaFoldDB" id="A0A160TMK3"/>
<organism evidence="4">
    <name type="scientific">hydrothermal vent metagenome</name>
    <dbReference type="NCBI Taxonomy" id="652676"/>
    <lineage>
        <taxon>unclassified sequences</taxon>
        <taxon>metagenomes</taxon>
        <taxon>ecological metagenomes</taxon>
    </lineage>
</organism>
<feature type="transmembrane region" description="Helical" evidence="2">
    <location>
        <begin position="245"/>
        <end position="265"/>
    </location>
</feature>
<evidence type="ECO:0000259" key="3">
    <source>
        <dbReference type="Pfam" id="PF01757"/>
    </source>
</evidence>
<feature type="transmembrane region" description="Helical" evidence="2">
    <location>
        <begin position="110"/>
        <end position="128"/>
    </location>
</feature>
<feature type="transmembrane region" description="Helical" evidence="2">
    <location>
        <begin position="271"/>
        <end position="289"/>
    </location>
</feature>
<feature type="transmembrane region" description="Helical" evidence="2">
    <location>
        <begin position="181"/>
        <end position="200"/>
    </location>
</feature>
<keyword evidence="4" id="KW-0808">Transferase</keyword>
<keyword evidence="2" id="KW-0812">Transmembrane</keyword>
<evidence type="ECO:0000256" key="2">
    <source>
        <dbReference type="SAM" id="Phobius"/>
    </source>
</evidence>
<feature type="transmembrane region" description="Helical" evidence="2">
    <location>
        <begin position="212"/>
        <end position="233"/>
    </location>
</feature>
<dbReference type="InterPro" id="IPR002656">
    <property type="entry name" value="Acyl_transf_3_dom"/>
</dbReference>
<evidence type="ECO:0000313" key="4">
    <source>
        <dbReference type="EMBL" id="CUS46475.1"/>
    </source>
</evidence>
<protein>
    <submittedName>
        <fullName evidence="4">Acyltransferase</fullName>
    </submittedName>
</protein>
<accession>A0A160TMK3</accession>
<name>A0A160TMK3_9ZZZZ</name>
<dbReference type="PANTHER" id="PTHR23028:SF134">
    <property type="entry name" value="PUTATIVE (AFU_ORTHOLOGUE AFUA_4G08520)-RELATED"/>
    <property type="match status" value="1"/>
</dbReference>
<keyword evidence="4" id="KW-0012">Acyltransferase</keyword>
<feature type="transmembrane region" description="Helical" evidence="2">
    <location>
        <begin position="301"/>
        <end position="320"/>
    </location>
</feature>
<dbReference type="GO" id="GO:0016747">
    <property type="term" value="F:acyltransferase activity, transferring groups other than amino-acyl groups"/>
    <property type="evidence" value="ECO:0007669"/>
    <property type="project" value="InterPro"/>
</dbReference>
<dbReference type="EMBL" id="CZQE01000367">
    <property type="protein sequence ID" value="CUS46475.1"/>
    <property type="molecule type" value="Genomic_DNA"/>
</dbReference>
<feature type="transmembrane region" description="Helical" evidence="2">
    <location>
        <begin position="69"/>
        <end position="89"/>
    </location>
</feature>
<feature type="region of interest" description="Disordered" evidence="1">
    <location>
        <begin position="1"/>
        <end position="28"/>
    </location>
</feature>
<feature type="transmembrane region" description="Helical" evidence="2">
    <location>
        <begin position="148"/>
        <end position="169"/>
    </location>
</feature>
<dbReference type="Pfam" id="PF01757">
    <property type="entry name" value="Acyl_transf_3"/>
    <property type="match status" value="1"/>
</dbReference>
<sequence length="370" mass="39877">MTEGSVVPASGSTVTGQESFGRHESMSAQPTVPDAHRFLTLDLLRGIAAISVLLVHIGYLGGYRWLAPLGYLAVDLFFMMSGLVIGYAYERKLLDGMRWCSFMAVRIARLYPALFLGALIGLGVQVWLHGTSGIGLHSLGQFFLVPDFTSPLLFPLNGVIWSLFLELIVNAAHAAAVRRLSTSRLAIVTIACGIAWAWIAGSTGNWGGGGNWSTLAGGFARIGWSYGAGLLLYRLIVAGRLRPPAFPAIWPIGATFFLLMTPRFGAMVPRIGATLFLLFPIVVLLATHARLLPAARRLARWLAALSYPLYAVHYPLLLVAADSIGARSGAAALWALTAAAIMLFATIAAYLYEAPARKWLRSRLRQPAGV</sequence>
<keyword evidence="2" id="KW-1133">Transmembrane helix</keyword>
<dbReference type="PANTHER" id="PTHR23028">
    <property type="entry name" value="ACETYLTRANSFERASE"/>
    <property type="match status" value="1"/>
</dbReference>
<keyword evidence="2" id="KW-0472">Membrane</keyword>
<gene>
    <name evidence="4" type="ORF">MGWOODY_Smn2330</name>
</gene>
<reference evidence="4" key="1">
    <citation type="submission" date="2015-10" db="EMBL/GenBank/DDBJ databases">
        <authorList>
            <person name="Gilbert D.G."/>
        </authorList>
    </citation>
    <scope>NUCLEOTIDE SEQUENCE</scope>
</reference>
<dbReference type="InterPro" id="IPR050879">
    <property type="entry name" value="Acyltransferase_3"/>
</dbReference>
<evidence type="ECO:0000256" key="1">
    <source>
        <dbReference type="SAM" id="MobiDB-lite"/>
    </source>
</evidence>
<feature type="transmembrane region" description="Helical" evidence="2">
    <location>
        <begin position="43"/>
        <end position="63"/>
    </location>
</feature>
<feature type="domain" description="Acyltransferase 3" evidence="3">
    <location>
        <begin position="41"/>
        <end position="351"/>
    </location>
</feature>
<proteinExistence type="predicted"/>
<feature type="transmembrane region" description="Helical" evidence="2">
    <location>
        <begin position="332"/>
        <end position="352"/>
    </location>
</feature>